<evidence type="ECO:0000256" key="2">
    <source>
        <dbReference type="ARBA" id="ARBA00011900"/>
    </source>
</evidence>
<evidence type="ECO:0000256" key="1">
    <source>
        <dbReference type="ARBA" id="ARBA00006594"/>
    </source>
</evidence>
<feature type="domain" description="DNA methylase adenine-specific" evidence="8">
    <location>
        <begin position="283"/>
        <end position="566"/>
    </location>
</feature>
<dbReference type="PANTHER" id="PTHR33841:SF5">
    <property type="entry name" value="DNA METHYLASE (MODIFICATION METHYLASE) (METHYLTRANSFERASE)-RELATED"/>
    <property type="match status" value="1"/>
</dbReference>
<name>A0A450T6S0_9GAMM</name>
<dbReference type="SUPFAM" id="SSF53335">
    <property type="entry name" value="S-adenosyl-L-methionine-dependent methyltransferases"/>
    <property type="match status" value="1"/>
</dbReference>
<dbReference type="GO" id="GO:0008170">
    <property type="term" value="F:N-methyltransferase activity"/>
    <property type="evidence" value="ECO:0007669"/>
    <property type="project" value="InterPro"/>
</dbReference>
<reference evidence="9" key="1">
    <citation type="submission" date="2019-02" db="EMBL/GenBank/DDBJ databases">
        <authorList>
            <person name="Gruber-Vodicka R. H."/>
            <person name="Seah K. B. B."/>
        </authorList>
    </citation>
    <scope>NUCLEOTIDE SEQUENCE</scope>
    <source>
        <strain evidence="9">BECK_DK47</strain>
    </source>
</reference>
<comment type="catalytic activity">
    <reaction evidence="7">
        <text>a 2'-deoxyadenosine in DNA + S-adenosyl-L-methionine = an N(6)-methyl-2'-deoxyadenosine in DNA + S-adenosyl-L-homocysteine + H(+)</text>
        <dbReference type="Rhea" id="RHEA:15197"/>
        <dbReference type="Rhea" id="RHEA-COMP:12418"/>
        <dbReference type="Rhea" id="RHEA-COMP:12419"/>
        <dbReference type="ChEBI" id="CHEBI:15378"/>
        <dbReference type="ChEBI" id="CHEBI:57856"/>
        <dbReference type="ChEBI" id="CHEBI:59789"/>
        <dbReference type="ChEBI" id="CHEBI:90615"/>
        <dbReference type="ChEBI" id="CHEBI:90616"/>
        <dbReference type="EC" id="2.1.1.72"/>
    </reaction>
</comment>
<evidence type="ECO:0000256" key="7">
    <source>
        <dbReference type="ARBA" id="ARBA00047942"/>
    </source>
</evidence>
<keyword evidence="3 9" id="KW-0489">Methyltransferase</keyword>
<protein>
    <recommendedName>
        <fullName evidence="2">site-specific DNA-methyltransferase (adenine-specific)</fullName>
        <ecNumber evidence="2">2.1.1.72</ecNumber>
    </recommendedName>
</protein>
<dbReference type="EMBL" id="CAADEX010000108">
    <property type="protein sequence ID" value="VFJ62228.1"/>
    <property type="molecule type" value="Genomic_DNA"/>
</dbReference>
<accession>A0A450T6S0</accession>
<dbReference type="InterPro" id="IPR002052">
    <property type="entry name" value="DNA_methylase_N6_adenine_CS"/>
</dbReference>
<dbReference type="InterPro" id="IPR050953">
    <property type="entry name" value="N4_N6_ade-DNA_methylase"/>
</dbReference>
<comment type="similarity">
    <text evidence="1">Belongs to the N(4)/N(6)-methyltransferase family.</text>
</comment>
<keyword evidence="4" id="KW-0808">Transferase</keyword>
<dbReference type="PROSITE" id="PS00092">
    <property type="entry name" value="N6_MTASE"/>
    <property type="match status" value="1"/>
</dbReference>
<keyword evidence="6" id="KW-0680">Restriction system</keyword>
<dbReference type="Gene3D" id="3.40.50.150">
    <property type="entry name" value="Vaccinia Virus protein VP39"/>
    <property type="match status" value="1"/>
</dbReference>
<organism evidence="9">
    <name type="scientific">Candidatus Kentrum sp. DK</name>
    <dbReference type="NCBI Taxonomy" id="2126562"/>
    <lineage>
        <taxon>Bacteria</taxon>
        <taxon>Pseudomonadati</taxon>
        <taxon>Pseudomonadota</taxon>
        <taxon>Gammaproteobacteria</taxon>
        <taxon>Candidatus Kentrum</taxon>
    </lineage>
</organism>
<dbReference type="GO" id="GO:0032259">
    <property type="term" value="P:methylation"/>
    <property type="evidence" value="ECO:0007669"/>
    <property type="project" value="UniProtKB-KW"/>
</dbReference>
<gene>
    <name evidence="9" type="ORF">BECKDK2373B_GA0170837_110810</name>
</gene>
<evidence type="ECO:0000313" key="9">
    <source>
        <dbReference type="EMBL" id="VFJ62228.1"/>
    </source>
</evidence>
<sequence length="1020" mass="116947">MQTPDLIEILEYKDSPAFLQTGQLDDYPGYAHVFRKARETCGLQGVYTLKDEAGQSIVPVVYVCEADTEEDARHIHQLVWNQNIVPFLLVSSPRHIRLYSGFQYDTGGDDRHIAKIAKTTREILEKLDGFQAHRINEGHIWRQWGDQVTPSSRIDWNLLKQLKSLSEWLREDLERHTAHALIGKYVYLRYLRDRGILSDDRLARCGLCEEDVFGREQATLESFHTVIEYLETWLNGAVFPLQLGNTGTRHIRKIAAVFKGDEIDTGQYHLDFRAYDFAHIPIETLSVVYEQFLHAEKRGRGKGAYYTPVHVVNFMLDEMEARHPLQAGMTILDPACGSGAFLVQCYRRLIERARRKEEKLPPSALRRLLEQHIFGVDSDKDACSVAGLSLVLTLLDYVTPPDLKACPTFKMPTLSGNNIIESDFFARHPFTEKKFDWVISNPPWREIKAKKNREEMPEEDRSAFAWMKAHAKTEPVGGYQLAEAFGWKVLDNSAEGGVIGMLMPAMSLFKAQSQGFRRAFFSRTDTWCVVNFANLANVLFAGRSTVPAASLFYARQRDDSESSEFIVTYAPFLVNQESNLLRKRGKNLDTWHVTVNDSEIRDVAKADAATGEGLHWKLAMWGSFRDKRLLQKIHNKFKSFEEIKAGYELSAHQGLELRDELSPEKKTYIGELNGKKRLQMASIRKGLRYYSLPETSLKVMEPGECFVRKGKDVYPIQISRPPHIILNRSRQFAIYTDEFVAIPHPQIGVAGKKGAENLLKALSIFMTSLFATYHQIFYGVEFGIQKSVADLRTLNKLPIPSVEINEKPLEWVTLRDKLAELDKKRIKVEEEEIFGDTSSIIQEIKHLEKQANDLVFDALGLTETERYLVEDLVHYRAQLLRGKTSGAIIEPPEETKLQQYGTILKSQLDAFLDSPDEQYRIAIHHDGHSGMMDVSLTREALAQYVTVHRVDKATADEFNALRHRLLRRHSQWFYFERNLTVFDGDHTYLFKPMQRLHWLRSQALLDADNLIADTLGLETD</sequence>
<dbReference type="PANTHER" id="PTHR33841">
    <property type="entry name" value="DNA METHYLTRANSFERASE YEEA-RELATED"/>
    <property type="match status" value="1"/>
</dbReference>
<evidence type="ECO:0000256" key="6">
    <source>
        <dbReference type="ARBA" id="ARBA00022747"/>
    </source>
</evidence>
<dbReference type="AlphaFoldDB" id="A0A450T6S0"/>
<dbReference type="InterPro" id="IPR003356">
    <property type="entry name" value="DNA_methylase_A-5"/>
</dbReference>
<dbReference type="CDD" id="cd02440">
    <property type="entry name" value="AdoMet_MTases"/>
    <property type="match status" value="1"/>
</dbReference>
<dbReference type="InterPro" id="IPR029063">
    <property type="entry name" value="SAM-dependent_MTases_sf"/>
</dbReference>
<dbReference type="EC" id="2.1.1.72" evidence="2"/>
<keyword evidence="5" id="KW-0949">S-adenosyl-L-methionine</keyword>
<dbReference type="GO" id="GO:0003677">
    <property type="term" value="F:DNA binding"/>
    <property type="evidence" value="ECO:0007669"/>
    <property type="project" value="InterPro"/>
</dbReference>
<proteinExistence type="inferred from homology"/>
<dbReference type="GO" id="GO:0009307">
    <property type="term" value="P:DNA restriction-modification system"/>
    <property type="evidence" value="ECO:0007669"/>
    <property type="project" value="UniProtKB-KW"/>
</dbReference>
<dbReference type="Pfam" id="PF02384">
    <property type="entry name" value="N6_Mtase"/>
    <property type="match status" value="1"/>
</dbReference>
<dbReference type="GO" id="GO:0009007">
    <property type="term" value="F:site-specific DNA-methyltransferase (adenine-specific) activity"/>
    <property type="evidence" value="ECO:0007669"/>
    <property type="project" value="UniProtKB-EC"/>
</dbReference>
<evidence type="ECO:0000256" key="4">
    <source>
        <dbReference type="ARBA" id="ARBA00022679"/>
    </source>
</evidence>
<dbReference type="PRINTS" id="PR00507">
    <property type="entry name" value="N12N6MTFRASE"/>
</dbReference>
<evidence type="ECO:0000259" key="8">
    <source>
        <dbReference type="Pfam" id="PF02384"/>
    </source>
</evidence>
<evidence type="ECO:0000256" key="3">
    <source>
        <dbReference type="ARBA" id="ARBA00022603"/>
    </source>
</evidence>
<evidence type="ECO:0000256" key="5">
    <source>
        <dbReference type="ARBA" id="ARBA00022691"/>
    </source>
</evidence>